<dbReference type="PROSITE" id="PS50801">
    <property type="entry name" value="STAS"/>
    <property type="match status" value="1"/>
</dbReference>
<feature type="transmembrane region" description="Helical" evidence="5">
    <location>
        <begin position="126"/>
        <end position="147"/>
    </location>
</feature>
<evidence type="ECO:0000313" key="8">
    <source>
        <dbReference type="Proteomes" id="UP000000602"/>
    </source>
</evidence>
<keyword evidence="4 5" id="KW-0472">Membrane</keyword>
<evidence type="ECO:0000313" key="7">
    <source>
        <dbReference type="EMBL" id="CAG35660.1"/>
    </source>
</evidence>
<dbReference type="InterPro" id="IPR036513">
    <property type="entry name" value="STAS_dom_sf"/>
</dbReference>
<keyword evidence="8" id="KW-1185">Reference proteome</keyword>
<dbReference type="HOGENOM" id="CLU_003182_13_1_7"/>
<dbReference type="PANTHER" id="PTHR11814">
    <property type="entry name" value="SULFATE TRANSPORTER"/>
    <property type="match status" value="1"/>
</dbReference>
<evidence type="ECO:0000256" key="4">
    <source>
        <dbReference type="ARBA" id="ARBA00023136"/>
    </source>
</evidence>
<dbReference type="NCBIfam" id="TIGR00815">
    <property type="entry name" value="sulP"/>
    <property type="match status" value="1"/>
</dbReference>
<name>Q6APR4_DESPS</name>
<dbReference type="OrthoDB" id="9769739at2"/>
<dbReference type="STRING" id="177439.DP0931"/>
<dbReference type="KEGG" id="dps:DP0931"/>
<dbReference type="Pfam" id="PF00916">
    <property type="entry name" value="Sulfate_transp"/>
    <property type="match status" value="1"/>
</dbReference>
<feature type="transmembrane region" description="Helical" evidence="5">
    <location>
        <begin position="203"/>
        <end position="221"/>
    </location>
</feature>
<evidence type="ECO:0000256" key="1">
    <source>
        <dbReference type="ARBA" id="ARBA00004141"/>
    </source>
</evidence>
<dbReference type="Pfam" id="PF01740">
    <property type="entry name" value="STAS"/>
    <property type="match status" value="1"/>
</dbReference>
<dbReference type="InterPro" id="IPR002645">
    <property type="entry name" value="STAS_dom"/>
</dbReference>
<dbReference type="RefSeq" id="WP_011188174.1">
    <property type="nucleotide sequence ID" value="NC_006138.1"/>
</dbReference>
<feature type="transmembrane region" description="Helical" evidence="5">
    <location>
        <begin position="179"/>
        <end position="197"/>
    </location>
</feature>
<reference evidence="8" key="1">
    <citation type="journal article" date="2004" name="Environ. Microbiol.">
        <title>The genome of Desulfotalea psychrophila, a sulfate-reducing bacterium from permanently cold Arctic sediments.</title>
        <authorList>
            <person name="Rabus R."/>
            <person name="Ruepp A."/>
            <person name="Frickey T."/>
            <person name="Rattei T."/>
            <person name="Fartmann B."/>
            <person name="Stark M."/>
            <person name="Bauer M."/>
            <person name="Zibat A."/>
            <person name="Lombardot T."/>
            <person name="Becker I."/>
            <person name="Amann J."/>
            <person name="Gellner K."/>
            <person name="Teeling H."/>
            <person name="Leuschner W.D."/>
            <person name="Gloeckner F.-O."/>
            <person name="Lupas A.N."/>
            <person name="Amann R."/>
            <person name="Klenk H.-P."/>
        </authorList>
    </citation>
    <scope>NUCLEOTIDE SEQUENCE [LARGE SCALE GENOMIC DNA]</scope>
    <source>
        <strain evidence="8">DSM 12343 / LSv54</strain>
    </source>
</reference>
<feature type="transmembrane region" description="Helical" evidence="5">
    <location>
        <begin position="52"/>
        <end position="68"/>
    </location>
</feature>
<keyword evidence="3 5" id="KW-1133">Transmembrane helix</keyword>
<gene>
    <name evidence="7" type="ordered locus">DP0931</name>
</gene>
<protein>
    <submittedName>
        <fullName evidence="7">Probable high affinity sulfate transporter (SulP)</fullName>
    </submittedName>
</protein>
<feature type="domain" description="STAS" evidence="6">
    <location>
        <begin position="453"/>
        <end position="554"/>
    </location>
</feature>
<feature type="transmembrane region" description="Helical" evidence="5">
    <location>
        <begin position="25"/>
        <end position="45"/>
    </location>
</feature>
<evidence type="ECO:0000256" key="3">
    <source>
        <dbReference type="ARBA" id="ARBA00022989"/>
    </source>
</evidence>
<dbReference type="Proteomes" id="UP000000602">
    <property type="component" value="Chromosome"/>
</dbReference>
<dbReference type="InterPro" id="IPR001902">
    <property type="entry name" value="SLC26A/SulP_fam"/>
</dbReference>
<feature type="transmembrane region" description="Helical" evidence="5">
    <location>
        <begin position="348"/>
        <end position="367"/>
    </location>
</feature>
<keyword evidence="2 5" id="KW-0812">Transmembrane</keyword>
<evidence type="ECO:0000256" key="5">
    <source>
        <dbReference type="SAM" id="Phobius"/>
    </source>
</evidence>
<dbReference type="InterPro" id="IPR011547">
    <property type="entry name" value="SLC26A/SulP_dom"/>
</dbReference>
<comment type="subcellular location">
    <subcellularLocation>
        <location evidence="1">Membrane</location>
        <topology evidence="1">Multi-pass membrane protein</topology>
    </subcellularLocation>
</comment>
<accession>Q6APR4</accession>
<feature type="transmembrane region" description="Helical" evidence="5">
    <location>
        <begin position="290"/>
        <end position="309"/>
    </location>
</feature>
<dbReference type="SUPFAM" id="SSF52091">
    <property type="entry name" value="SpoIIaa-like"/>
    <property type="match status" value="1"/>
</dbReference>
<sequence length="613" mass="66717">MTIKKFFPCTQWFKLLNAETVKLDFMAGLTGAIIVLPQGVAFATIAGLPPQYGLYTAIVIPIIAALFGSSYHLVSGPTTAISIIVFASVSRFAEAGTPEFISMALMVTFLAGVYQLIFGALRLGSLINFVSHSVITGFTAGSAILVMTSQLKSVTGISFAKGQSFYNTWISLFAQLEKINPYALGIALATLAVALISKKIFPRAPNLLAGMIFGSILALFLKNYTETITFVAEIPAQLPQLSSPTFSMASLRRLAPEGLAIALIGLIEATSISRSIAAKSNQKLDSNQEFIAQGLANITGSFFSCYAASGSFTRSGLNYEAGAKTPLSAIFAAILLMLIVLLVAPMTAYLPVSAMGGVIFLVGYNLINFKQIKEIIEHHRSETAILAVTFFGTLFVHIEFAISFGVLLSLMIFLARTSTPYIPSLCPIPTRTGSNHFIEVCEDVCAECPQFKIIRIDTPIYFGSVSYILNHISNIIEKEKIKHILIVAFGINGIDLTGAEALVNENNQLRKIGGGLYFVDHDLAHKASTEHQYLLDHIGQKHFFQSKVEAINTIFQKLDRNICADCTVRIFAECLSEEHNKELLALKEDYLKRELYMGSCSHGKVQKKGASHK</sequence>
<evidence type="ECO:0000259" key="6">
    <source>
        <dbReference type="PROSITE" id="PS50801"/>
    </source>
</evidence>
<dbReference type="EMBL" id="CR522870">
    <property type="protein sequence ID" value="CAG35660.1"/>
    <property type="molecule type" value="Genomic_DNA"/>
</dbReference>
<proteinExistence type="predicted"/>
<dbReference type="GO" id="GO:0016020">
    <property type="term" value="C:membrane"/>
    <property type="evidence" value="ECO:0007669"/>
    <property type="project" value="UniProtKB-SubCell"/>
</dbReference>
<feature type="transmembrane region" description="Helical" evidence="5">
    <location>
        <begin position="388"/>
        <end position="415"/>
    </location>
</feature>
<feature type="transmembrane region" description="Helical" evidence="5">
    <location>
        <begin position="321"/>
        <end position="342"/>
    </location>
</feature>
<feature type="transmembrane region" description="Helical" evidence="5">
    <location>
        <begin position="100"/>
        <end position="120"/>
    </location>
</feature>
<dbReference type="AlphaFoldDB" id="Q6APR4"/>
<organism evidence="7 8">
    <name type="scientific">Desulfotalea psychrophila (strain LSv54 / DSM 12343)</name>
    <dbReference type="NCBI Taxonomy" id="177439"/>
    <lineage>
        <taxon>Bacteria</taxon>
        <taxon>Pseudomonadati</taxon>
        <taxon>Thermodesulfobacteriota</taxon>
        <taxon>Desulfobulbia</taxon>
        <taxon>Desulfobulbales</taxon>
        <taxon>Desulfocapsaceae</taxon>
        <taxon>Desulfotalea</taxon>
    </lineage>
</organism>
<dbReference type="CDD" id="cd07042">
    <property type="entry name" value="STAS_SulP_like_sulfate_transporter"/>
    <property type="match status" value="1"/>
</dbReference>
<dbReference type="Gene3D" id="3.30.750.24">
    <property type="entry name" value="STAS domain"/>
    <property type="match status" value="1"/>
</dbReference>
<dbReference type="GO" id="GO:0055085">
    <property type="term" value="P:transmembrane transport"/>
    <property type="evidence" value="ECO:0007669"/>
    <property type="project" value="InterPro"/>
</dbReference>
<evidence type="ECO:0000256" key="2">
    <source>
        <dbReference type="ARBA" id="ARBA00022692"/>
    </source>
</evidence>
<dbReference type="eggNOG" id="COG0659">
    <property type="taxonomic scope" value="Bacteria"/>
</dbReference>